<feature type="region of interest" description="Disordered" evidence="1">
    <location>
        <begin position="24"/>
        <end position="43"/>
    </location>
</feature>
<evidence type="ECO:0000313" key="3">
    <source>
        <dbReference type="Proteomes" id="UP001162060"/>
    </source>
</evidence>
<accession>A0AAV1TRZ4</accession>
<evidence type="ECO:0000256" key="1">
    <source>
        <dbReference type="SAM" id="MobiDB-lite"/>
    </source>
</evidence>
<dbReference type="AlphaFoldDB" id="A0AAV1TRZ4"/>
<organism evidence="2 3">
    <name type="scientific">Peronospora matthiolae</name>
    <dbReference type="NCBI Taxonomy" id="2874970"/>
    <lineage>
        <taxon>Eukaryota</taxon>
        <taxon>Sar</taxon>
        <taxon>Stramenopiles</taxon>
        <taxon>Oomycota</taxon>
        <taxon>Peronosporomycetes</taxon>
        <taxon>Peronosporales</taxon>
        <taxon>Peronosporaceae</taxon>
        <taxon>Peronospora</taxon>
    </lineage>
</organism>
<gene>
    <name evidence="2" type="ORF">PM001_LOCUS10341</name>
</gene>
<dbReference type="Proteomes" id="UP001162060">
    <property type="component" value="Unassembled WGS sequence"/>
</dbReference>
<reference evidence="2" key="1">
    <citation type="submission" date="2024-01" db="EMBL/GenBank/DDBJ databases">
        <authorList>
            <person name="Webb A."/>
        </authorList>
    </citation>
    <scope>NUCLEOTIDE SEQUENCE</scope>
    <source>
        <strain evidence="2">Pm1</strain>
    </source>
</reference>
<sequence>MAATLVDSAVRSAASEEPVVVASLASTQSTKSGTTDEAVDKPNDEGRSVVQQLVFGALDIAKITNLWKTAEQYISLSHSYRRLELDKFPVQDENGNVTEKLMAQLFLSRSFKRWFKSVCASHTEADGIKFLETIYTEKKLATMLAMFRRSTKHYWRKKYAKRLQRAQFDLWYDRMVSPSELTVGILGLEDGIADTPSIERDIVFQYQTYRYIDHKKEDQNDGW</sequence>
<name>A0AAV1TRZ4_9STRA</name>
<proteinExistence type="predicted"/>
<dbReference type="EMBL" id="CAKLBY020000086">
    <property type="protein sequence ID" value="CAK7925191.1"/>
    <property type="molecule type" value="Genomic_DNA"/>
</dbReference>
<comment type="caution">
    <text evidence="2">The sequence shown here is derived from an EMBL/GenBank/DDBJ whole genome shotgun (WGS) entry which is preliminary data.</text>
</comment>
<evidence type="ECO:0000313" key="2">
    <source>
        <dbReference type="EMBL" id="CAK7925191.1"/>
    </source>
</evidence>
<feature type="compositionally biased region" description="Polar residues" evidence="1">
    <location>
        <begin position="24"/>
        <end position="35"/>
    </location>
</feature>
<protein>
    <submittedName>
        <fullName evidence="2">Uncharacterized protein</fullName>
    </submittedName>
</protein>